<name>A0A4R6IL47_9SPHI</name>
<proteinExistence type="predicted"/>
<organism evidence="1 2">
    <name type="scientific">Pedobacter duraquae</name>
    <dbReference type="NCBI Taxonomy" id="425511"/>
    <lineage>
        <taxon>Bacteria</taxon>
        <taxon>Pseudomonadati</taxon>
        <taxon>Bacteroidota</taxon>
        <taxon>Sphingobacteriia</taxon>
        <taxon>Sphingobacteriales</taxon>
        <taxon>Sphingobacteriaceae</taxon>
        <taxon>Pedobacter</taxon>
    </lineage>
</organism>
<dbReference type="AlphaFoldDB" id="A0A4R6IL47"/>
<dbReference type="SUPFAM" id="SSF49464">
    <property type="entry name" value="Carboxypeptidase regulatory domain-like"/>
    <property type="match status" value="1"/>
</dbReference>
<reference evidence="1 2" key="1">
    <citation type="submission" date="2019-03" db="EMBL/GenBank/DDBJ databases">
        <title>Genomic Encyclopedia of Archaeal and Bacterial Type Strains, Phase II (KMG-II): from individual species to whole genera.</title>
        <authorList>
            <person name="Goeker M."/>
        </authorList>
    </citation>
    <scope>NUCLEOTIDE SEQUENCE [LARGE SCALE GENOMIC DNA]</scope>
    <source>
        <strain evidence="1 2">DSM 19034</strain>
    </source>
</reference>
<protein>
    <recommendedName>
        <fullName evidence="3">Carboxypeptidase-like protein</fullName>
    </recommendedName>
</protein>
<evidence type="ECO:0008006" key="3">
    <source>
        <dbReference type="Google" id="ProtNLM"/>
    </source>
</evidence>
<keyword evidence="2" id="KW-1185">Reference proteome</keyword>
<gene>
    <name evidence="1" type="ORF">CLV32_1824</name>
</gene>
<dbReference type="Gene3D" id="2.60.40.1120">
    <property type="entry name" value="Carboxypeptidase-like, regulatory domain"/>
    <property type="match status" value="1"/>
</dbReference>
<accession>A0A4R6IL47</accession>
<sequence length="244" mass="28137">MLLAIFITNIAQAQQISGTVADRASSQILSGVMVTNSTTRQHTETDNKGAFKISAAAGQVLIFTQPGYLTDTLLLIDTRPIKRYLYINTTFLKNVTIKGENFNPEVQYADVYRKANALKIEQNKPLTFYPSKYFSKEGKSARKFKRRLEQEKTELQIDARFNEVLVKSYTPLKGEELDHFMVLYRPTLKELDKLDKDDLMFYVMNSYKEFKVLPVEKRTSDLQQYLNRSLKLDTNNKGKHANQN</sequence>
<dbReference type="Proteomes" id="UP000295499">
    <property type="component" value="Unassembled WGS sequence"/>
</dbReference>
<evidence type="ECO:0000313" key="2">
    <source>
        <dbReference type="Proteomes" id="UP000295499"/>
    </source>
</evidence>
<comment type="caution">
    <text evidence="1">The sequence shown here is derived from an EMBL/GenBank/DDBJ whole genome shotgun (WGS) entry which is preliminary data.</text>
</comment>
<evidence type="ECO:0000313" key="1">
    <source>
        <dbReference type="EMBL" id="TDO22839.1"/>
    </source>
</evidence>
<dbReference type="Pfam" id="PF13715">
    <property type="entry name" value="CarbopepD_reg_2"/>
    <property type="match status" value="1"/>
</dbReference>
<dbReference type="EMBL" id="SNWM01000002">
    <property type="protein sequence ID" value="TDO22839.1"/>
    <property type="molecule type" value="Genomic_DNA"/>
</dbReference>
<dbReference type="InterPro" id="IPR008969">
    <property type="entry name" value="CarboxyPept-like_regulatory"/>
</dbReference>